<feature type="repeat" description="WD" evidence="3">
    <location>
        <begin position="400"/>
        <end position="434"/>
    </location>
</feature>
<dbReference type="InterPro" id="IPR020472">
    <property type="entry name" value="WD40_PAC1"/>
</dbReference>
<dbReference type="InterPro" id="IPR040324">
    <property type="entry name" value="WDR44/Dgr2"/>
</dbReference>
<evidence type="ECO:0000256" key="2">
    <source>
        <dbReference type="ARBA" id="ARBA00022737"/>
    </source>
</evidence>
<dbReference type="EMBL" id="JAYKXN010000001">
    <property type="protein sequence ID" value="KAK7318058.1"/>
    <property type="molecule type" value="Genomic_DNA"/>
</dbReference>
<dbReference type="PRINTS" id="PR00320">
    <property type="entry name" value="GPROTEINBRPT"/>
</dbReference>
<evidence type="ECO:0000256" key="4">
    <source>
        <dbReference type="SAM" id="MobiDB-lite"/>
    </source>
</evidence>
<dbReference type="PANTHER" id="PTHR14221:SF5">
    <property type="entry name" value="TRANSDUCIN_WD40 REPEAT-LIKE SUPERFAMILY PROTEIN"/>
    <property type="match status" value="1"/>
</dbReference>
<dbReference type="InterPro" id="IPR015943">
    <property type="entry name" value="WD40/YVTN_repeat-like_dom_sf"/>
</dbReference>
<comment type="caution">
    <text evidence="5">The sequence shown here is derived from an EMBL/GenBank/DDBJ whole genome shotgun (WGS) entry which is preliminary data.</text>
</comment>
<dbReference type="PROSITE" id="PS50082">
    <property type="entry name" value="WD_REPEATS_2"/>
    <property type="match status" value="3"/>
</dbReference>
<dbReference type="SMART" id="SM00320">
    <property type="entry name" value="WD40"/>
    <property type="match status" value="7"/>
</dbReference>
<protein>
    <submittedName>
        <fullName evidence="5">Uncharacterized protein</fullName>
    </submittedName>
</protein>
<evidence type="ECO:0000256" key="3">
    <source>
        <dbReference type="PROSITE-ProRule" id="PRU00221"/>
    </source>
</evidence>
<dbReference type="Proteomes" id="UP001359559">
    <property type="component" value="Unassembled WGS sequence"/>
</dbReference>
<dbReference type="Gene3D" id="2.130.10.10">
    <property type="entry name" value="YVTN repeat-like/Quinoprotein amine dehydrogenase"/>
    <property type="match status" value="2"/>
</dbReference>
<dbReference type="FunFam" id="2.130.10.10:FF:001104">
    <property type="entry name" value="WD repeat-containing protein 44 isoform A"/>
    <property type="match status" value="1"/>
</dbReference>
<evidence type="ECO:0000313" key="6">
    <source>
        <dbReference type="Proteomes" id="UP001359559"/>
    </source>
</evidence>
<sequence>MEEEEDRFYDTREELCSVSDGGSDSDESTSSWNGHVTRYQVWTKNLESVHQRRLNFLRWMGLEEESDSDSIKRDDLGDQPCGTGIDRITATSGAVLRTSFAPSTSNPIKLDSLSNEAENRENSACMIKNLDDGTRYIVDQLGQDGSLSTLRVLGSNQLISLEEFQRDIGMSPLVHRHLQRDSENTRFLGVTKKKMKRGWFRKLDSIVCFVHNQGLDHETNCKDFDSVDRTGIQRVRVHPYKKRFKELSSLYTEQEFKAHKGVILTMKFSLDGKYLASGGEDRIVRVWKVVEDERSSELDIVDNDPSNIYFKINNFSCVAPLDVDKEKLVKTEKLKRSSDSTCVIIPPKTFRISAKPLHEFHGHSGDILDLAWSKRGFLLSSSVDKTVRLWHVGIERCLRVFSHNNYVTCVNFNPVNDNFFISGSIDGKVRIWEVVRCRVSDYIDIREIVTAVCFRPDGKGTIVGTMAGNCRFYDILDNHLQLDRQLCLRGKKKTSGKRITGFQFSPGDPSKLLVASADSHVCILSGVDVIYKFKGLRSAGQMHASFTTDGKHIVSVSEDSNVCIWNYTGQDRSTSKAKKIWSSESFLSHNAAIAVPWCGIESMPGTLLSPSLGEDLNQRSSLSSPDCFFLSRGFLSELIPKVSATWPEETLVDSCQTVVSPTMCKSEYKFLRNACKGMSSSHLWGQVIVTAGWDGYIRVYQNYGLPVRA</sequence>
<feature type="repeat" description="WD" evidence="3">
    <location>
        <begin position="256"/>
        <end position="297"/>
    </location>
</feature>
<accession>A0AAN9KKW7</accession>
<proteinExistence type="predicted"/>
<organism evidence="5 6">
    <name type="scientific">Clitoria ternatea</name>
    <name type="common">Butterfly pea</name>
    <dbReference type="NCBI Taxonomy" id="43366"/>
    <lineage>
        <taxon>Eukaryota</taxon>
        <taxon>Viridiplantae</taxon>
        <taxon>Streptophyta</taxon>
        <taxon>Embryophyta</taxon>
        <taxon>Tracheophyta</taxon>
        <taxon>Spermatophyta</taxon>
        <taxon>Magnoliopsida</taxon>
        <taxon>eudicotyledons</taxon>
        <taxon>Gunneridae</taxon>
        <taxon>Pentapetalae</taxon>
        <taxon>rosids</taxon>
        <taxon>fabids</taxon>
        <taxon>Fabales</taxon>
        <taxon>Fabaceae</taxon>
        <taxon>Papilionoideae</taxon>
        <taxon>50 kb inversion clade</taxon>
        <taxon>NPAAA clade</taxon>
        <taxon>indigoferoid/millettioid clade</taxon>
        <taxon>Phaseoleae</taxon>
        <taxon>Clitoria</taxon>
    </lineage>
</organism>
<dbReference type="AlphaFoldDB" id="A0AAN9KKW7"/>
<dbReference type="PANTHER" id="PTHR14221">
    <property type="entry name" value="WD REPEAT DOMAIN 44"/>
    <property type="match status" value="1"/>
</dbReference>
<feature type="compositionally biased region" description="Low complexity" evidence="4">
    <location>
        <begin position="17"/>
        <end position="32"/>
    </location>
</feature>
<dbReference type="Pfam" id="PF00400">
    <property type="entry name" value="WD40"/>
    <property type="match status" value="4"/>
</dbReference>
<feature type="repeat" description="WD" evidence="3">
    <location>
        <begin position="360"/>
        <end position="400"/>
    </location>
</feature>
<evidence type="ECO:0000313" key="5">
    <source>
        <dbReference type="EMBL" id="KAK7318058.1"/>
    </source>
</evidence>
<reference evidence="5 6" key="1">
    <citation type="submission" date="2024-01" db="EMBL/GenBank/DDBJ databases">
        <title>The genomes of 5 underutilized Papilionoideae crops provide insights into root nodulation and disease resistance.</title>
        <authorList>
            <person name="Yuan L."/>
        </authorList>
    </citation>
    <scope>NUCLEOTIDE SEQUENCE [LARGE SCALE GENOMIC DNA]</scope>
    <source>
        <strain evidence="5">LY-2023</strain>
        <tissue evidence="5">Leaf</tissue>
    </source>
</reference>
<keyword evidence="2" id="KW-0677">Repeat</keyword>
<dbReference type="SUPFAM" id="SSF50978">
    <property type="entry name" value="WD40 repeat-like"/>
    <property type="match status" value="1"/>
</dbReference>
<dbReference type="InterPro" id="IPR001680">
    <property type="entry name" value="WD40_rpt"/>
</dbReference>
<evidence type="ECO:0000256" key="1">
    <source>
        <dbReference type="ARBA" id="ARBA00022574"/>
    </source>
</evidence>
<keyword evidence="1 3" id="KW-0853">WD repeat</keyword>
<dbReference type="InterPro" id="IPR036322">
    <property type="entry name" value="WD40_repeat_dom_sf"/>
</dbReference>
<dbReference type="PROSITE" id="PS50294">
    <property type="entry name" value="WD_REPEATS_REGION"/>
    <property type="match status" value="3"/>
</dbReference>
<feature type="region of interest" description="Disordered" evidence="4">
    <location>
        <begin position="1"/>
        <end position="32"/>
    </location>
</feature>
<gene>
    <name evidence="5" type="ORF">RJT34_02756</name>
</gene>
<keyword evidence="6" id="KW-1185">Reference proteome</keyword>
<name>A0AAN9KKW7_CLITE</name>